<proteinExistence type="predicted"/>
<protein>
    <submittedName>
        <fullName evidence="2">Membrane spanning protein</fullName>
    </submittedName>
</protein>
<comment type="caution">
    <text evidence="2">The sequence shown here is derived from an EMBL/GenBank/DDBJ whole genome shotgun (WGS) entry which is preliminary data.</text>
</comment>
<dbReference type="EMBL" id="CAVN010000100">
    <property type="protein sequence ID" value="CDF58769.1"/>
    <property type="molecule type" value="Genomic_DNA"/>
</dbReference>
<gene>
    <name evidence="2" type="ORF">TCEL_00988</name>
</gene>
<dbReference type="HOGENOM" id="CLU_432709_0_0_9"/>
<dbReference type="RefSeq" id="WP_018663490.1">
    <property type="nucleotide sequence ID" value="NZ_HF952018.1"/>
</dbReference>
<dbReference type="OrthoDB" id="2071970at2"/>
<name>R7RRS9_9CLOT</name>
<feature type="transmembrane region" description="Helical" evidence="1">
    <location>
        <begin position="579"/>
        <end position="598"/>
    </location>
</feature>
<feature type="transmembrane region" description="Helical" evidence="1">
    <location>
        <begin position="539"/>
        <end position="559"/>
    </location>
</feature>
<feature type="transmembrane region" description="Helical" evidence="1">
    <location>
        <begin position="7"/>
        <end position="27"/>
    </location>
</feature>
<keyword evidence="3" id="KW-1185">Reference proteome</keyword>
<evidence type="ECO:0000256" key="1">
    <source>
        <dbReference type="SAM" id="Phobius"/>
    </source>
</evidence>
<sequence length="632" mass="74502">MKKIFNIIGVLLGIYIIYTFLLFVNAAQYRLNDTIYDVSLDNKSITCNRLEEYAQKSDVTIVLINFKNTSFFNCDLEFSFINPGKDIKMGRQPSILPRNKIVYKDAKDIKEQKVRYFHIVGNEEEKVEKIIKLFEQNGYKIGGVVKRDKIKVDWKFFFSNFNIKFQATLILLLILSIIMYYVHRLKEIGILKLNGWNDTKIISRVFIRMLIQTMLFSFMLILPFGIYVILTDKTKIHLYFEIVFILILVVVFVFILSIIFGVFFVRDINQVLIIKNKKNNKMIFYVLICFKFIIGLILLITMNESITTMNSVRYTTSSINKLSRYDFYRINTSCTPEKELNEKINKLIDSIDSSHFYVLRVSDYVNYNELNKFISSRKLRSYDNKTICSISPNMLKYLTILDEKGKEITEDKINKNTILVPMHYKKYESILLNEYKRNLSEKNMINTNIIYIKDGQVYDSIFFPNMYIYDCIFEITNIEKEEYYIYGFNLLDEYAAKQLQKGFKRLGINEGSIYVVPLKVDYEKIKQDLELELYRNISYIINSFLAFLVCIISLVIIFLELRKKELGVYKLIGKCPIKVIWKFILISCSITIVIAMIINPVLLLIIFLEISIYLIYINKYLKNKAILSLKGE</sequence>
<keyword evidence="1" id="KW-1133">Transmembrane helix</keyword>
<evidence type="ECO:0000313" key="3">
    <source>
        <dbReference type="Proteomes" id="UP000014923"/>
    </source>
</evidence>
<accession>R7RRS9</accession>
<feature type="transmembrane region" description="Helical" evidence="1">
    <location>
        <begin position="236"/>
        <end position="263"/>
    </location>
</feature>
<feature type="transmembrane region" description="Helical" evidence="1">
    <location>
        <begin position="604"/>
        <end position="621"/>
    </location>
</feature>
<reference evidence="2" key="1">
    <citation type="submission" date="2013-03" db="EMBL/GenBank/DDBJ databases">
        <title>Draft genome sequence of the hydrogen-ethanol-producing anaerobic alkalithermophilic Caloramator celere.</title>
        <authorList>
            <person name="Ciranna A."/>
            <person name="Larjo A."/>
            <person name="Kivisto A."/>
            <person name="Santala V."/>
            <person name="Roos C."/>
            <person name="Karp M."/>
        </authorList>
    </citation>
    <scope>NUCLEOTIDE SEQUENCE [LARGE SCALE GENOMIC DNA]</scope>
    <source>
        <strain evidence="2">DSM 8682</strain>
    </source>
</reference>
<evidence type="ECO:0000313" key="2">
    <source>
        <dbReference type="EMBL" id="CDF58769.1"/>
    </source>
</evidence>
<dbReference type="eggNOG" id="ENOG5033VKM">
    <property type="taxonomic scope" value="Bacteria"/>
</dbReference>
<feature type="transmembrane region" description="Helical" evidence="1">
    <location>
        <begin position="163"/>
        <end position="182"/>
    </location>
</feature>
<feature type="transmembrane region" description="Helical" evidence="1">
    <location>
        <begin position="209"/>
        <end position="230"/>
    </location>
</feature>
<organism evidence="2 3">
    <name type="scientific">Thermobrachium celere DSM 8682</name>
    <dbReference type="NCBI Taxonomy" id="941824"/>
    <lineage>
        <taxon>Bacteria</taxon>
        <taxon>Bacillati</taxon>
        <taxon>Bacillota</taxon>
        <taxon>Clostridia</taxon>
        <taxon>Eubacteriales</taxon>
        <taxon>Clostridiaceae</taxon>
        <taxon>Thermobrachium</taxon>
    </lineage>
</organism>
<dbReference type="AlphaFoldDB" id="R7RRS9"/>
<feature type="transmembrane region" description="Helical" evidence="1">
    <location>
        <begin position="283"/>
        <end position="302"/>
    </location>
</feature>
<keyword evidence="1" id="KW-0812">Transmembrane</keyword>
<dbReference type="Proteomes" id="UP000014923">
    <property type="component" value="Unassembled WGS sequence"/>
</dbReference>
<keyword evidence="1" id="KW-0472">Membrane</keyword>